<gene>
    <name evidence="1" type="ORF">HPB47_009316</name>
</gene>
<name>A0AC60P2E7_IXOPE</name>
<dbReference type="Proteomes" id="UP000805193">
    <property type="component" value="Unassembled WGS sequence"/>
</dbReference>
<proteinExistence type="predicted"/>
<evidence type="ECO:0000313" key="1">
    <source>
        <dbReference type="EMBL" id="KAG0413525.1"/>
    </source>
</evidence>
<keyword evidence="2" id="KW-1185">Reference proteome</keyword>
<dbReference type="EMBL" id="JABSTQ010011250">
    <property type="protein sequence ID" value="KAG0413525.1"/>
    <property type="molecule type" value="Genomic_DNA"/>
</dbReference>
<comment type="caution">
    <text evidence="1">The sequence shown here is derived from an EMBL/GenBank/DDBJ whole genome shotgun (WGS) entry which is preliminary data.</text>
</comment>
<sequence>MKTLLFLVSITLASAADVPVEDFRTFPGALLLPTVLLPYAAAVSAVVIPLAKTFLVHALKVLNLPFEVLVVLYLVFYAMVFAFPGFASLLTVTGTLSARSLEDSSSFGAAGMSAWLQSILPSWTTELSATTLETSTTTTPLWSSLDTRTTSTTLPTFTTSTTAPASRSSSAEEVQTPSPMCSSYRVCVSVAKLVKDYPVSVMLMTYLGDYLQGLEYERPVREGMAGMDCSLAYPGCRD</sequence>
<protein>
    <submittedName>
        <fullName evidence="1">Uncharacterized protein</fullName>
    </submittedName>
</protein>
<reference evidence="1 2" key="1">
    <citation type="journal article" date="2020" name="Cell">
        <title>Large-Scale Comparative Analyses of Tick Genomes Elucidate Their Genetic Diversity and Vector Capacities.</title>
        <authorList>
            <consortium name="Tick Genome and Microbiome Consortium (TIGMIC)"/>
            <person name="Jia N."/>
            <person name="Wang J."/>
            <person name="Shi W."/>
            <person name="Du L."/>
            <person name="Sun Y."/>
            <person name="Zhan W."/>
            <person name="Jiang J.F."/>
            <person name="Wang Q."/>
            <person name="Zhang B."/>
            <person name="Ji P."/>
            <person name="Bell-Sakyi L."/>
            <person name="Cui X.M."/>
            <person name="Yuan T.T."/>
            <person name="Jiang B.G."/>
            <person name="Yang W.F."/>
            <person name="Lam T.T."/>
            <person name="Chang Q.C."/>
            <person name="Ding S.J."/>
            <person name="Wang X.J."/>
            <person name="Zhu J.G."/>
            <person name="Ruan X.D."/>
            <person name="Zhao L."/>
            <person name="Wei J.T."/>
            <person name="Ye R.Z."/>
            <person name="Que T.C."/>
            <person name="Du C.H."/>
            <person name="Zhou Y.H."/>
            <person name="Cheng J.X."/>
            <person name="Dai P.F."/>
            <person name="Guo W.B."/>
            <person name="Han X.H."/>
            <person name="Huang E.J."/>
            <person name="Li L.F."/>
            <person name="Wei W."/>
            <person name="Gao Y.C."/>
            <person name="Liu J.Z."/>
            <person name="Shao H.Z."/>
            <person name="Wang X."/>
            <person name="Wang C.C."/>
            <person name="Yang T.C."/>
            <person name="Huo Q.B."/>
            <person name="Li W."/>
            <person name="Chen H.Y."/>
            <person name="Chen S.E."/>
            <person name="Zhou L.G."/>
            <person name="Ni X.B."/>
            <person name="Tian J.H."/>
            <person name="Sheng Y."/>
            <person name="Liu T."/>
            <person name="Pan Y.S."/>
            <person name="Xia L.Y."/>
            <person name="Li J."/>
            <person name="Zhao F."/>
            <person name="Cao W.C."/>
        </authorList>
    </citation>
    <scope>NUCLEOTIDE SEQUENCE [LARGE SCALE GENOMIC DNA]</scope>
    <source>
        <strain evidence="1">Iper-2018</strain>
    </source>
</reference>
<organism evidence="1 2">
    <name type="scientific">Ixodes persulcatus</name>
    <name type="common">Taiga tick</name>
    <dbReference type="NCBI Taxonomy" id="34615"/>
    <lineage>
        <taxon>Eukaryota</taxon>
        <taxon>Metazoa</taxon>
        <taxon>Ecdysozoa</taxon>
        <taxon>Arthropoda</taxon>
        <taxon>Chelicerata</taxon>
        <taxon>Arachnida</taxon>
        <taxon>Acari</taxon>
        <taxon>Parasitiformes</taxon>
        <taxon>Ixodida</taxon>
        <taxon>Ixodoidea</taxon>
        <taxon>Ixodidae</taxon>
        <taxon>Ixodinae</taxon>
        <taxon>Ixodes</taxon>
    </lineage>
</organism>
<accession>A0AC60P2E7</accession>
<evidence type="ECO:0000313" key="2">
    <source>
        <dbReference type="Proteomes" id="UP000805193"/>
    </source>
</evidence>